<dbReference type="RefSeq" id="WP_139038373.1">
    <property type="nucleotide sequence ID" value="NZ_VDDA01000014.1"/>
</dbReference>
<dbReference type="Pfam" id="PF00291">
    <property type="entry name" value="PALP"/>
    <property type="match status" value="1"/>
</dbReference>
<dbReference type="InterPro" id="IPR036052">
    <property type="entry name" value="TrpB-like_PALP_sf"/>
</dbReference>
<dbReference type="AlphaFoldDB" id="A0A5C4LC09"/>
<feature type="domain" description="Tryptophan synthase beta chain-like PALP" evidence="5">
    <location>
        <begin position="65"/>
        <end position="357"/>
    </location>
</feature>
<evidence type="ECO:0000313" key="7">
    <source>
        <dbReference type="Proteomes" id="UP000305267"/>
    </source>
</evidence>
<keyword evidence="2" id="KW-0663">Pyridoxal phosphate</keyword>
<keyword evidence="7" id="KW-1185">Reference proteome</keyword>
<dbReference type="GO" id="GO:0004794">
    <property type="term" value="F:threonine deaminase activity"/>
    <property type="evidence" value="ECO:0007669"/>
    <property type="project" value="TreeGrafter"/>
</dbReference>
<reference evidence="6 7" key="1">
    <citation type="submission" date="2019-06" db="EMBL/GenBank/DDBJ databases">
        <title>Genome of Methylobacterium sp. 17Sr1-39.</title>
        <authorList>
            <person name="Seo T."/>
        </authorList>
    </citation>
    <scope>NUCLEOTIDE SEQUENCE [LARGE SCALE GENOMIC DNA]</scope>
    <source>
        <strain evidence="6 7">17Sr1-39</strain>
    </source>
</reference>
<dbReference type="Gene3D" id="3.40.50.1100">
    <property type="match status" value="2"/>
</dbReference>
<evidence type="ECO:0000256" key="2">
    <source>
        <dbReference type="ARBA" id="ARBA00022898"/>
    </source>
</evidence>
<evidence type="ECO:0000313" key="6">
    <source>
        <dbReference type="EMBL" id="TNC10059.1"/>
    </source>
</evidence>
<sequence length="383" mass="39126">MIEHTAVQRQFPSGMACLRCDVGLPIADDDGGCPACAAEGHAANLRLVFSDAAPGRIVLPSADAVSLGEGGTPQVEAPDLAADAGLGRLSLKLEWCNPTGSHKDRMSAPLMARARERSAPLVVGASSGNAGLSLAAYAARAGLPSEIVTTPSMPAGARRAIRTHGARLVEVPDGAARWRHVGRRVAEGAFAATNYRMPAIGTNPFGIAGYKVLAVEIAAHGLPDLVVVPCARGDLLSGLLLGFLELGRGVPCLVAAEPFPRLARVLAGADYRESFPGRTAQLSIGGDTVTFQALHALRESRGRAVVADDAAARAAQARLGRAGFHAELSAAAAFAALVALGADGALAGRHAVAVLTGSGAGAMDRDETAATAQTPPFDHRGTR</sequence>
<feature type="region of interest" description="Disordered" evidence="4">
    <location>
        <begin position="363"/>
        <end position="383"/>
    </location>
</feature>
<accession>A0A5C4LC09</accession>
<gene>
    <name evidence="6" type="ORF">FF100_24425</name>
</gene>
<name>A0A5C4LC09_9HYPH</name>
<dbReference type="GO" id="GO:0006567">
    <property type="term" value="P:L-threonine catabolic process"/>
    <property type="evidence" value="ECO:0007669"/>
    <property type="project" value="TreeGrafter"/>
</dbReference>
<evidence type="ECO:0000256" key="1">
    <source>
        <dbReference type="ARBA" id="ARBA00001933"/>
    </source>
</evidence>
<proteinExistence type="predicted"/>
<comment type="cofactor">
    <cofactor evidence="1">
        <name>pyridoxal 5'-phosphate</name>
        <dbReference type="ChEBI" id="CHEBI:597326"/>
    </cofactor>
</comment>
<dbReference type="PANTHER" id="PTHR48078">
    <property type="entry name" value="THREONINE DEHYDRATASE, MITOCHONDRIAL-RELATED"/>
    <property type="match status" value="1"/>
</dbReference>
<evidence type="ECO:0000259" key="5">
    <source>
        <dbReference type="Pfam" id="PF00291"/>
    </source>
</evidence>
<dbReference type="EMBL" id="VDDA01000014">
    <property type="protein sequence ID" value="TNC10059.1"/>
    <property type="molecule type" value="Genomic_DNA"/>
</dbReference>
<dbReference type="GO" id="GO:0009097">
    <property type="term" value="P:isoleucine biosynthetic process"/>
    <property type="evidence" value="ECO:0007669"/>
    <property type="project" value="TreeGrafter"/>
</dbReference>
<dbReference type="OrthoDB" id="9778118at2"/>
<dbReference type="InterPro" id="IPR050147">
    <property type="entry name" value="Ser/Thr_Dehydratase"/>
</dbReference>
<dbReference type="InterPro" id="IPR001926">
    <property type="entry name" value="TrpB-like_PALP"/>
</dbReference>
<dbReference type="PANTHER" id="PTHR48078:SF6">
    <property type="entry name" value="L-THREONINE DEHYDRATASE CATABOLIC TDCB"/>
    <property type="match status" value="1"/>
</dbReference>
<organism evidence="6 7">
    <name type="scientific">Methylobacterium terricola</name>
    <dbReference type="NCBI Taxonomy" id="2583531"/>
    <lineage>
        <taxon>Bacteria</taxon>
        <taxon>Pseudomonadati</taxon>
        <taxon>Pseudomonadota</taxon>
        <taxon>Alphaproteobacteria</taxon>
        <taxon>Hyphomicrobiales</taxon>
        <taxon>Methylobacteriaceae</taxon>
        <taxon>Methylobacterium</taxon>
    </lineage>
</organism>
<dbReference type="GO" id="GO:0003941">
    <property type="term" value="F:L-serine ammonia-lyase activity"/>
    <property type="evidence" value="ECO:0007669"/>
    <property type="project" value="TreeGrafter"/>
</dbReference>
<protein>
    <submittedName>
        <fullName evidence="6">Pyridoxal-phosphate dependent enzyme</fullName>
    </submittedName>
</protein>
<evidence type="ECO:0000256" key="3">
    <source>
        <dbReference type="ARBA" id="ARBA00023239"/>
    </source>
</evidence>
<dbReference type="SUPFAM" id="SSF53686">
    <property type="entry name" value="Tryptophan synthase beta subunit-like PLP-dependent enzymes"/>
    <property type="match status" value="1"/>
</dbReference>
<comment type="caution">
    <text evidence="6">The sequence shown here is derived from an EMBL/GenBank/DDBJ whole genome shotgun (WGS) entry which is preliminary data.</text>
</comment>
<keyword evidence="3" id="KW-0456">Lyase</keyword>
<evidence type="ECO:0000256" key="4">
    <source>
        <dbReference type="SAM" id="MobiDB-lite"/>
    </source>
</evidence>
<dbReference type="Proteomes" id="UP000305267">
    <property type="component" value="Unassembled WGS sequence"/>
</dbReference>
<dbReference type="GO" id="GO:0006565">
    <property type="term" value="P:L-serine catabolic process"/>
    <property type="evidence" value="ECO:0007669"/>
    <property type="project" value="TreeGrafter"/>
</dbReference>